<dbReference type="EMBL" id="BFEA01000316">
    <property type="protein sequence ID" value="GBG79344.1"/>
    <property type="molecule type" value="Genomic_DNA"/>
</dbReference>
<accession>A0A388LAP1</accession>
<feature type="compositionally biased region" description="Basic and acidic residues" evidence="2">
    <location>
        <begin position="82"/>
        <end position="92"/>
    </location>
</feature>
<comment type="caution">
    <text evidence="3">The sequence shown here is derived from an EMBL/GenBank/DDBJ whole genome shotgun (WGS) entry which is preliminary data.</text>
</comment>
<gene>
    <name evidence="3" type="ORF">CBR_g29494</name>
</gene>
<keyword evidence="1" id="KW-0175">Coiled coil</keyword>
<dbReference type="AlphaFoldDB" id="A0A388LAP1"/>
<feature type="coiled-coil region" evidence="1">
    <location>
        <begin position="178"/>
        <end position="221"/>
    </location>
</feature>
<feature type="coiled-coil region" evidence="1">
    <location>
        <begin position="97"/>
        <end position="147"/>
    </location>
</feature>
<evidence type="ECO:0000256" key="1">
    <source>
        <dbReference type="SAM" id="Coils"/>
    </source>
</evidence>
<proteinExistence type="predicted"/>
<keyword evidence="4" id="KW-1185">Reference proteome</keyword>
<dbReference type="Proteomes" id="UP000265515">
    <property type="component" value="Unassembled WGS sequence"/>
</dbReference>
<reference evidence="3 4" key="1">
    <citation type="journal article" date="2018" name="Cell">
        <title>The Chara Genome: Secondary Complexity and Implications for Plant Terrestrialization.</title>
        <authorList>
            <person name="Nishiyama T."/>
            <person name="Sakayama H."/>
            <person name="Vries J.D."/>
            <person name="Buschmann H."/>
            <person name="Saint-Marcoux D."/>
            <person name="Ullrich K.K."/>
            <person name="Haas F.B."/>
            <person name="Vanderstraeten L."/>
            <person name="Becker D."/>
            <person name="Lang D."/>
            <person name="Vosolsobe S."/>
            <person name="Rombauts S."/>
            <person name="Wilhelmsson P.K.I."/>
            <person name="Janitza P."/>
            <person name="Kern R."/>
            <person name="Heyl A."/>
            <person name="Rumpler F."/>
            <person name="Villalobos L.I.A.C."/>
            <person name="Clay J.M."/>
            <person name="Skokan R."/>
            <person name="Toyoda A."/>
            <person name="Suzuki Y."/>
            <person name="Kagoshima H."/>
            <person name="Schijlen E."/>
            <person name="Tajeshwar N."/>
            <person name="Catarino B."/>
            <person name="Hetherington A.J."/>
            <person name="Saltykova A."/>
            <person name="Bonnot C."/>
            <person name="Breuninger H."/>
            <person name="Symeonidi A."/>
            <person name="Radhakrishnan G.V."/>
            <person name="Van Nieuwerburgh F."/>
            <person name="Deforce D."/>
            <person name="Chang C."/>
            <person name="Karol K.G."/>
            <person name="Hedrich R."/>
            <person name="Ulvskov P."/>
            <person name="Glockner G."/>
            <person name="Delwiche C.F."/>
            <person name="Petrasek J."/>
            <person name="Van de Peer Y."/>
            <person name="Friml J."/>
            <person name="Beilby M."/>
            <person name="Dolan L."/>
            <person name="Kohara Y."/>
            <person name="Sugano S."/>
            <person name="Fujiyama A."/>
            <person name="Delaux P.-M."/>
            <person name="Quint M."/>
            <person name="TheiBen G."/>
            <person name="Hagemann M."/>
            <person name="Harholt J."/>
            <person name="Dunand C."/>
            <person name="Zachgo S."/>
            <person name="Langdale J."/>
            <person name="Maumus F."/>
            <person name="Straeten D.V.D."/>
            <person name="Gould S.B."/>
            <person name="Rensing S.A."/>
        </authorList>
    </citation>
    <scope>NUCLEOTIDE SEQUENCE [LARGE SCALE GENOMIC DNA]</scope>
    <source>
        <strain evidence="3 4">S276</strain>
    </source>
</reference>
<sequence length="224" mass="25648">MAARIRDGGSYGGTNRNDSGGILQAPAQGASTSSAIVPYQGPQSRNDGGSGYNNGSYNSGSNSYNRGYDNNQRYNRQWTGGYRDREQERDDKVNRMYDLLSEQMEKREQCKREIENQKRLEEEKNKLKDEEEKRAQAIKDREQHEARLGKIVRTSVKAVCESALGRKVDIPEDDEDEVSKLRRELGELRSKNQGETSEQRLEALRKEKDALLKIKEQEGEEERL</sequence>
<evidence type="ECO:0000313" key="3">
    <source>
        <dbReference type="EMBL" id="GBG79344.1"/>
    </source>
</evidence>
<name>A0A388LAP1_CHABU</name>
<protein>
    <submittedName>
        <fullName evidence="3">Uncharacterized protein</fullName>
    </submittedName>
</protein>
<organism evidence="3 4">
    <name type="scientific">Chara braunii</name>
    <name type="common">Braun's stonewort</name>
    <dbReference type="NCBI Taxonomy" id="69332"/>
    <lineage>
        <taxon>Eukaryota</taxon>
        <taxon>Viridiplantae</taxon>
        <taxon>Streptophyta</taxon>
        <taxon>Charophyceae</taxon>
        <taxon>Charales</taxon>
        <taxon>Characeae</taxon>
        <taxon>Chara</taxon>
    </lineage>
</organism>
<dbReference type="Gramene" id="GBG79344">
    <property type="protein sequence ID" value="GBG79344"/>
    <property type="gene ID" value="CBR_g29494"/>
</dbReference>
<feature type="region of interest" description="Disordered" evidence="2">
    <location>
        <begin position="1"/>
        <end position="92"/>
    </location>
</feature>
<evidence type="ECO:0000313" key="4">
    <source>
        <dbReference type="Proteomes" id="UP000265515"/>
    </source>
</evidence>
<feature type="compositionally biased region" description="Low complexity" evidence="2">
    <location>
        <begin position="53"/>
        <end position="71"/>
    </location>
</feature>
<evidence type="ECO:0000256" key="2">
    <source>
        <dbReference type="SAM" id="MobiDB-lite"/>
    </source>
</evidence>